<gene>
    <name evidence="2" type="ORF">BDP55DRAFT_633918</name>
</gene>
<accession>A0AAJ0EVW5</accession>
<dbReference type="RefSeq" id="XP_060427648.1">
    <property type="nucleotide sequence ID" value="XM_060572614.1"/>
</dbReference>
<evidence type="ECO:0000256" key="1">
    <source>
        <dbReference type="SAM" id="MobiDB-lite"/>
    </source>
</evidence>
<feature type="region of interest" description="Disordered" evidence="1">
    <location>
        <begin position="1"/>
        <end position="104"/>
    </location>
</feature>
<reference evidence="2" key="1">
    <citation type="submission" date="2021-06" db="EMBL/GenBank/DDBJ databases">
        <title>Comparative genomics, transcriptomics and evolutionary studies reveal genomic signatures of adaptation to plant cell wall in hemibiotrophic fungi.</title>
        <authorList>
            <consortium name="DOE Joint Genome Institute"/>
            <person name="Baroncelli R."/>
            <person name="Diaz J.F."/>
            <person name="Benocci T."/>
            <person name="Peng M."/>
            <person name="Battaglia E."/>
            <person name="Haridas S."/>
            <person name="Andreopoulos W."/>
            <person name="Labutti K."/>
            <person name="Pangilinan J."/>
            <person name="Floch G.L."/>
            <person name="Makela M.R."/>
            <person name="Henrissat B."/>
            <person name="Grigoriev I.V."/>
            <person name="Crouch J.A."/>
            <person name="De Vries R.P."/>
            <person name="Sukno S.A."/>
            <person name="Thon M.R."/>
        </authorList>
    </citation>
    <scope>NUCLEOTIDE SEQUENCE</scope>
    <source>
        <strain evidence="2">CBS 193.32</strain>
    </source>
</reference>
<proteinExistence type="predicted"/>
<comment type="caution">
    <text evidence="2">The sequence shown here is derived from an EMBL/GenBank/DDBJ whole genome shotgun (WGS) entry which is preliminary data.</text>
</comment>
<keyword evidence="3" id="KW-1185">Reference proteome</keyword>
<dbReference type="EMBL" id="JAHMHR010000030">
    <property type="protein sequence ID" value="KAK1673645.1"/>
    <property type="molecule type" value="Genomic_DNA"/>
</dbReference>
<dbReference type="GeneID" id="85457140"/>
<sequence>MSKPGSPKSRQLSRLDSDPRRCKDEKIMREIASDESTLPAGFSPVDNSAGQNDGISVQDEASEEEKSSAQQDADPPGMSRRALEVTKKRKLVFEIDDGPPRKRR</sequence>
<evidence type="ECO:0000313" key="2">
    <source>
        <dbReference type="EMBL" id="KAK1673645.1"/>
    </source>
</evidence>
<evidence type="ECO:0000313" key="3">
    <source>
        <dbReference type="Proteomes" id="UP001224890"/>
    </source>
</evidence>
<feature type="compositionally biased region" description="Polar residues" evidence="1">
    <location>
        <begin position="45"/>
        <end position="55"/>
    </location>
</feature>
<name>A0AAJ0EVW5_9PEZI</name>
<protein>
    <submittedName>
        <fullName evidence="2">Uncharacterized protein</fullName>
    </submittedName>
</protein>
<dbReference type="AlphaFoldDB" id="A0AAJ0EVW5"/>
<dbReference type="Proteomes" id="UP001224890">
    <property type="component" value="Unassembled WGS sequence"/>
</dbReference>
<organism evidence="2 3">
    <name type="scientific">Colletotrichum godetiae</name>
    <dbReference type="NCBI Taxonomy" id="1209918"/>
    <lineage>
        <taxon>Eukaryota</taxon>
        <taxon>Fungi</taxon>
        <taxon>Dikarya</taxon>
        <taxon>Ascomycota</taxon>
        <taxon>Pezizomycotina</taxon>
        <taxon>Sordariomycetes</taxon>
        <taxon>Hypocreomycetidae</taxon>
        <taxon>Glomerellales</taxon>
        <taxon>Glomerellaceae</taxon>
        <taxon>Colletotrichum</taxon>
        <taxon>Colletotrichum acutatum species complex</taxon>
    </lineage>
</organism>
<feature type="compositionally biased region" description="Basic and acidic residues" evidence="1">
    <location>
        <begin position="13"/>
        <end position="32"/>
    </location>
</feature>